<dbReference type="GO" id="GO:0016301">
    <property type="term" value="F:kinase activity"/>
    <property type="evidence" value="ECO:0007669"/>
    <property type="project" value="UniProtKB-KW"/>
</dbReference>
<dbReference type="InterPro" id="IPR012373">
    <property type="entry name" value="Ferrdict_sens_TM"/>
</dbReference>
<protein>
    <submittedName>
        <fullName evidence="2">Histidine kinase</fullName>
    </submittedName>
</protein>
<evidence type="ECO:0000259" key="1">
    <source>
        <dbReference type="Pfam" id="PF16220"/>
    </source>
</evidence>
<dbReference type="Gene3D" id="3.55.50.30">
    <property type="match status" value="1"/>
</dbReference>
<dbReference type="GO" id="GO:0016989">
    <property type="term" value="F:sigma factor antagonist activity"/>
    <property type="evidence" value="ECO:0007669"/>
    <property type="project" value="TreeGrafter"/>
</dbReference>
<keyword evidence="2" id="KW-0808">Transferase</keyword>
<dbReference type="EMBL" id="LUTU01000007">
    <property type="protein sequence ID" value="OAJ67623.1"/>
    <property type="molecule type" value="Genomic_DNA"/>
</dbReference>
<comment type="caution">
    <text evidence="2">The sequence shown here is derived from an EMBL/GenBank/DDBJ whole genome shotgun (WGS) entry which is preliminary data.</text>
</comment>
<keyword evidence="2" id="KW-0418">Kinase</keyword>
<proteinExistence type="predicted"/>
<dbReference type="PANTHER" id="PTHR30273:SF2">
    <property type="entry name" value="PROTEIN FECR"/>
    <property type="match status" value="1"/>
</dbReference>
<dbReference type="RefSeq" id="WP_064274433.1">
    <property type="nucleotide sequence ID" value="NZ_LUTU01000007.1"/>
</dbReference>
<evidence type="ECO:0000313" key="3">
    <source>
        <dbReference type="Proteomes" id="UP000077786"/>
    </source>
</evidence>
<gene>
    <name evidence="2" type="ORF">A0123_01665</name>
</gene>
<sequence>MPSEKQFAVREQAALWIARLHADDCNDTDRARFVQWMREDTCNANTFELLTDYWELGGGVSTQSIPATPAKRSDTHGFPLGRRSALALASAALIALVPMNKTARASRVLQASTGHTLRIALPNYGTCLLDSGSRMTLSEDGHHARLEHGQVLLSPESPSDFHLSVRNVTVRLSRQTSANVRMEQNCTDITALRGKILLRSGTTAARDIWIRTGQRFRIAKNGAVSIDYPNIEALLSWQTGRLIFRNTPLQEAVSEIRRYSERQIILASPTVSNMRLSGVYFVSQGEMFLRMLPRLLPLTLQEQGNVFIFRAL</sequence>
<dbReference type="PATRIC" id="fig|38307.3.peg.1716"/>
<dbReference type="AlphaFoldDB" id="A0A1B6VK81"/>
<dbReference type="Pfam" id="PF16220">
    <property type="entry name" value="DUF4880"/>
    <property type="match status" value="1"/>
</dbReference>
<organism evidence="2 3">
    <name type="scientific">Gluconobacter cerinus</name>
    <dbReference type="NCBI Taxonomy" id="38307"/>
    <lineage>
        <taxon>Bacteria</taxon>
        <taxon>Pseudomonadati</taxon>
        <taxon>Pseudomonadota</taxon>
        <taxon>Alphaproteobacteria</taxon>
        <taxon>Acetobacterales</taxon>
        <taxon>Acetobacteraceae</taxon>
        <taxon>Gluconobacter</taxon>
    </lineage>
</organism>
<dbReference type="Proteomes" id="UP000077786">
    <property type="component" value="Unassembled WGS sequence"/>
</dbReference>
<evidence type="ECO:0000313" key="2">
    <source>
        <dbReference type="EMBL" id="OAJ67623.1"/>
    </source>
</evidence>
<dbReference type="PANTHER" id="PTHR30273">
    <property type="entry name" value="PERIPLASMIC SIGNAL SENSOR AND SIGMA FACTOR ACTIVATOR FECR-RELATED"/>
    <property type="match status" value="1"/>
</dbReference>
<reference evidence="2 3" key="1">
    <citation type="submission" date="2016-03" db="EMBL/GenBank/DDBJ databases">
        <title>Draft genome sequence of Gluconobacter cerinus strain CECT 9110.</title>
        <authorList>
            <person name="Sainz F."/>
            <person name="Mas A."/>
            <person name="Torija M.J."/>
        </authorList>
    </citation>
    <scope>NUCLEOTIDE SEQUENCE [LARGE SCALE GENOMIC DNA]</scope>
    <source>
        <strain evidence="2 3">CECT 9110</strain>
    </source>
</reference>
<feature type="domain" description="FecR N-terminal" evidence="1">
    <location>
        <begin position="11"/>
        <end position="45"/>
    </location>
</feature>
<name>A0A1B6VK81_9PROT</name>
<dbReference type="InterPro" id="IPR032623">
    <property type="entry name" value="FecR_N"/>
</dbReference>
<dbReference type="PIRSF" id="PIRSF018266">
    <property type="entry name" value="FecR"/>
    <property type="match status" value="1"/>
</dbReference>
<dbReference type="OrthoDB" id="7462608at2"/>
<accession>A0A1B6VK81</accession>